<reference evidence="2" key="1">
    <citation type="submission" date="2017-09" db="EMBL/GenBank/DDBJ databases">
        <title>Yangia sp. SAOS 153D whole genome sequencing.</title>
        <authorList>
            <person name="Verma A."/>
            <person name="Krishnamurthi S."/>
        </authorList>
    </citation>
    <scope>NUCLEOTIDE SEQUENCE [LARGE SCALE GENOMIC DNA]</scope>
    <source>
        <strain evidence="2">SAOS 153D</strain>
    </source>
</reference>
<comment type="caution">
    <text evidence="2">The sequence shown here is derived from an EMBL/GenBank/DDBJ whole genome shotgun (WGS) entry which is preliminary data.</text>
</comment>
<evidence type="ECO:0008006" key="3">
    <source>
        <dbReference type="Google" id="ProtNLM"/>
    </source>
</evidence>
<accession>A0A2A3K0V3</accession>
<proteinExistence type="predicted"/>
<dbReference type="Pfam" id="PF16872">
    <property type="entry name" value="putAbiC"/>
    <property type="match status" value="1"/>
</dbReference>
<feature type="transmembrane region" description="Helical" evidence="1">
    <location>
        <begin position="77"/>
        <end position="101"/>
    </location>
</feature>
<gene>
    <name evidence="2" type="ORF">CLG85_00715</name>
</gene>
<dbReference type="InterPro" id="IPR031709">
    <property type="entry name" value="PutAbiC"/>
</dbReference>
<keyword evidence="1" id="KW-0812">Transmembrane</keyword>
<evidence type="ECO:0000313" key="2">
    <source>
        <dbReference type="EMBL" id="PBD21061.1"/>
    </source>
</evidence>
<keyword evidence="1" id="KW-1133">Transmembrane helix</keyword>
<protein>
    <recommendedName>
        <fullName evidence="3">Phage abortive infection protein</fullName>
    </recommendedName>
</protein>
<keyword evidence="1" id="KW-0472">Membrane</keyword>
<evidence type="ECO:0000256" key="1">
    <source>
        <dbReference type="SAM" id="Phobius"/>
    </source>
</evidence>
<dbReference type="OrthoDB" id="6678638at2"/>
<dbReference type="EMBL" id="NTHN01000011">
    <property type="protein sequence ID" value="PBD21061.1"/>
    <property type="molecule type" value="Genomic_DNA"/>
</dbReference>
<organism evidence="2">
    <name type="scientific">Alloyangia mangrovi</name>
    <dbReference type="NCBI Taxonomy" id="1779329"/>
    <lineage>
        <taxon>Bacteria</taxon>
        <taxon>Pseudomonadati</taxon>
        <taxon>Pseudomonadota</taxon>
        <taxon>Alphaproteobacteria</taxon>
        <taxon>Rhodobacterales</taxon>
        <taxon>Roseobacteraceae</taxon>
        <taxon>Alloyangia</taxon>
    </lineage>
</organism>
<dbReference type="AlphaFoldDB" id="A0A2A3K0V3"/>
<sequence>MRRFFRPILAGACASLYLSGRECFKGISCMSEKKSGAGWFAFLAAVIALGLWSFNLAIGLGWAGGGVKAYVGERGTFGDVFGAVNSLFTGFAFIGVVYSFLLQREELRVSREELSGTKKILADQEENQFEQNRANRKKMFEDTYFQMFSSFVNLSESISIHRLDGSLLTGKEALRYVLNQIHAPCSDALIGVKSGGVDVFRDKYDYVFDRHEQKVSHYFRVLYSIVKFVDVSDVENKHFYVKLLRAQLSGAEADLLMLNYLSRHTTERFNHLVEKYGLLKNIDLDGRVYRALSHEIPPAALGRTRMEKL</sequence>
<feature type="transmembrane region" description="Helical" evidence="1">
    <location>
        <begin position="39"/>
        <end position="65"/>
    </location>
</feature>
<name>A0A2A3K0V3_9RHOB</name>